<accession>S4NQC0</accession>
<sequence>VTKVEKVDKQLVSGTKYSIDFIAKPLQCIQNEQKKIVCNHSENDTLYCHTSIWKRPWKGRNKIEVNCNRYY</sequence>
<dbReference type="SUPFAM" id="SSF54403">
    <property type="entry name" value="Cystatin/monellin"/>
    <property type="match status" value="1"/>
</dbReference>
<reference evidence="2" key="2">
    <citation type="submission" date="2013-05" db="EMBL/GenBank/DDBJ databases">
        <authorList>
            <person name="Carter J.-M."/>
            <person name="Baker S.C."/>
            <person name="Pink R."/>
            <person name="Carter D.R.F."/>
            <person name="Collins A."/>
            <person name="Tomlin J."/>
            <person name="Gibbs M."/>
            <person name="Breuker C.J."/>
        </authorList>
    </citation>
    <scope>NUCLEOTIDE SEQUENCE</scope>
    <source>
        <tissue evidence="2">Ovary</tissue>
    </source>
</reference>
<feature type="domain" description="Cystatin" evidence="1">
    <location>
        <begin position="2"/>
        <end position="57"/>
    </location>
</feature>
<dbReference type="InterPro" id="IPR046350">
    <property type="entry name" value="Cystatin_sf"/>
</dbReference>
<name>S4NQC0_9NEOP</name>
<organism evidence="2">
    <name type="scientific">Pararge aegeria</name>
    <name type="common">speckled wood butterfly</name>
    <dbReference type="NCBI Taxonomy" id="116150"/>
    <lineage>
        <taxon>Eukaryota</taxon>
        <taxon>Metazoa</taxon>
        <taxon>Ecdysozoa</taxon>
        <taxon>Arthropoda</taxon>
        <taxon>Hexapoda</taxon>
        <taxon>Insecta</taxon>
        <taxon>Pterygota</taxon>
        <taxon>Neoptera</taxon>
        <taxon>Endopterygota</taxon>
        <taxon>Lepidoptera</taxon>
        <taxon>Glossata</taxon>
        <taxon>Ditrysia</taxon>
        <taxon>Papilionoidea</taxon>
        <taxon>Nymphalidae</taxon>
        <taxon>Satyrinae</taxon>
        <taxon>Satyrini</taxon>
        <taxon>Parargina</taxon>
        <taxon>Pararge</taxon>
    </lineage>
</organism>
<reference evidence="2" key="1">
    <citation type="journal article" date="2013" name="BMC Genomics">
        <title>Unscrambling butterfly oogenesis.</title>
        <authorList>
            <person name="Carter J.M."/>
            <person name="Baker S.C."/>
            <person name="Pink R."/>
            <person name="Carter D.R."/>
            <person name="Collins A."/>
            <person name="Tomlin J."/>
            <person name="Gibbs M."/>
            <person name="Breuker C.J."/>
        </authorList>
    </citation>
    <scope>NUCLEOTIDE SEQUENCE</scope>
    <source>
        <tissue evidence="2">Ovary</tissue>
    </source>
</reference>
<dbReference type="CDD" id="cd00042">
    <property type="entry name" value="CY"/>
    <property type="match status" value="1"/>
</dbReference>
<evidence type="ECO:0000313" key="2">
    <source>
        <dbReference type="EMBL" id="JAA79269.1"/>
    </source>
</evidence>
<feature type="non-terminal residue" evidence="2">
    <location>
        <position position="1"/>
    </location>
</feature>
<dbReference type="AlphaFoldDB" id="S4NQC0"/>
<dbReference type="Gene3D" id="3.10.450.10">
    <property type="match status" value="1"/>
</dbReference>
<proteinExistence type="predicted"/>
<evidence type="ECO:0000259" key="1">
    <source>
        <dbReference type="Pfam" id="PF00031"/>
    </source>
</evidence>
<feature type="non-terminal residue" evidence="2">
    <location>
        <position position="71"/>
    </location>
</feature>
<protein>
    <submittedName>
        <fullName evidence="2">Kininogen-1</fullName>
    </submittedName>
</protein>
<dbReference type="GO" id="GO:0004869">
    <property type="term" value="F:cysteine-type endopeptidase inhibitor activity"/>
    <property type="evidence" value="ECO:0007669"/>
    <property type="project" value="InterPro"/>
</dbReference>
<dbReference type="Pfam" id="PF00031">
    <property type="entry name" value="Cystatin"/>
    <property type="match status" value="1"/>
</dbReference>
<dbReference type="EMBL" id="GAIX01013291">
    <property type="protein sequence ID" value="JAA79269.1"/>
    <property type="molecule type" value="Transcribed_RNA"/>
</dbReference>
<dbReference type="InterPro" id="IPR000010">
    <property type="entry name" value="Cystatin_dom"/>
</dbReference>